<dbReference type="InterPro" id="IPR002921">
    <property type="entry name" value="Fungal_lipase-type"/>
</dbReference>
<organism evidence="2 3">
    <name type="scientific">Steinernema carpocapsae</name>
    <name type="common">Entomopathogenic nematode</name>
    <dbReference type="NCBI Taxonomy" id="34508"/>
    <lineage>
        <taxon>Eukaryota</taxon>
        <taxon>Metazoa</taxon>
        <taxon>Ecdysozoa</taxon>
        <taxon>Nematoda</taxon>
        <taxon>Chromadorea</taxon>
        <taxon>Rhabditida</taxon>
        <taxon>Tylenchina</taxon>
        <taxon>Panagrolaimomorpha</taxon>
        <taxon>Strongyloidoidea</taxon>
        <taxon>Steinernematidae</taxon>
        <taxon>Steinernema</taxon>
    </lineage>
</organism>
<reference evidence="2 3" key="1">
    <citation type="journal article" date="2015" name="Genome Biol.">
        <title>Comparative genomics of Steinernema reveals deeply conserved gene regulatory networks.</title>
        <authorList>
            <person name="Dillman A.R."/>
            <person name="Macchietto M."/>
            <person name="Porter C.F."/>
            <person name="Rogers A."/>
            <person name="Williams B."/>
            <person name="Antoshechkin I."/>
            <person name="Lee M.M."/>
            <person name="Goodwin Z."/>
            <person name="Lu X."/>
            <person name="Lewis E.E."/>
            <person name="Goodrich-Blair H."/>
            <person name="Stock S.P."/>
            <person name="Adams B.J."/>
            <person name="Sternberg P.W."/>
            <person name="Mortazavi A."/>
        </authorList>
    </citation>
    <scope>NUCLEOTIDE SEQUENCE [LARGE SCALE GENOMIC DNA]</scope>
    <source>
        <strain evidence="2 3">ALL</strain>
    </source>
</reference>
<dbReference type="AlphaFoldDB" id="A0A4U5LXR5"/>
<dbReference type="STRING" id="34508.A0A4U5LXR5"/>
<dbReference type="CDD" id="cd00519">
    <property type="entry name" value="Lipase_3"/>
    <property type="match status" value="1"/>
</dbReference>
<gene>
    <name evidence="2" type="ORF">L596_028190</name>
</gene>
<dbReference type="PANTHER" id="PTHR45908">
    <property type="entry name" value="PROTEIN CBG11750-RELATED"/>
    <property type="match status" value="1"/>
</dbReference>
<dbReference type="OrthoDB" id="426718at2759"/>
<name>A0A4U5LXR5_STECR</name>
<evidence type="ECO:0000313" key="2">
    <source>
        <dbReference type="EMBL" id="TKR61020.1"/>
    </source>
</evidence>
<dbReference type="Gene3D" id="3.40.50.1820">
    <property type="entry name" value="alpha/beta hydrolase"/>
    <property type="match status" value="1"/>
</dbReference>
<sequence>MLKKFDVPCGVLNTDSCSAYAGVSFKNRSIFLVFRGSTGKIQILSQALESVFRLRKAFENGVRVNRYFFESFSKVWNAGMREHFMELRKAYPDYEVWVTGHSLGGAMASVAAGALVYVGHSELSLIQKP</sequence>
<dbReference type="SUPFAM" id="SSF53474">
    <property type="entry name" value="alpha/beta-Hydrolases"/>
    <property type="match status" value="1"/>
</dbReference>
<comment type="caution">
    <text evidence="2">The sequence shown here is derived from an EMBL/GenBank/DDBJ whole genome shotgun (WGS) entry which is preliminary data.</text>
</comment>
<dbReference type="Pfam" id="PF01764">
    <property type="entry name" value="Lipase_3"/>
    <property type="match status" value="1"/>
</dbReference>
<reference evidence="2 3" key="2">
    <citation type="journal article" date="2019" name="G3 (Bethesda)">
        <title>Hybrid Assembly of the Genome of the Entomopathogenic Nematode Steinernema carpocapsae Identifies the X-Chromosome.</title>
        <authorList>
            <person name="Serra L."/>
            <person name="Macchietto M."/>
            <person name="Macias-Munoz A."/>
            <person name="McGill C.J."/>
            <person name="Rodriguez I.M."/>
            <person name="Rodriguez B."/>
            <person name="Murad R."/>
            <person name="Mortazavi A."/>
        </authorList>
    </citation>
    <scope>NUCLEOTIDE SEQUENCE [LARGE SCALE GENOMIC DNA]</scope>
    <source>
        <strain evidence="2 3">ALL</strain>
    </source>
</reference>
<evidence type="ECO:0000259" key="1">
    <source>
        <dbReference type="Pfam" id="PF01764"/>
    </source>
</evidence>
<protein>
    <recommendedName>
        <fullName evidence="1">Fungal lipase-type domain-containing protein</fullName>
    </recommendedName>
</protein>
<dbReference type="GO" id="GO:0006629">
    <property type="term" value="P:lipid metabolic process"/>
    <property type="evidence" value="ECO:0007669"/>
    <property type="project" value="InterPro"/>
</dbReference>
<proteinExistence type="predicted"/>
<dbReference type="Proteomes" id="UP000298663">
    <property type="component" value="Unassembled WGS sequence"/>
</dbReference>
<evidence type="ECO:0000313" key="3">
    <source>
        <dbReference type="Proteomes" id="UP000298663"/>
    </source>
</evidence>
<dbReference type="InterPro" id="IPR029058">
    <property type="entry name" value="AB_hydrolase_fold"/>
</dbReference>
<accession>A0A4U5LXR5</accession>
<dbReference type="EMBL" id="AZBU02000011">
    <property type="protein sequence ID" value="TKR61020.1"/>
    <property type="molecule type" value="Genomic_DNA"/>
</dbReference>
<keyword evidence="3" id="KW-1185">Reference proteome</keyword>
<feature type="domain" description="Fungal lipase-type" evidence="1">
    <location>
        <begin position="31"/>
        <end position="119"/>
    </location>
</feature>